<dbReference type="SMART" id="SM00530">
    <property type="entry name" value="HTH_XRE"/>
    <property type="match status" value="1"/>
</dbReference>
<dbReference type="STRING" id="1834191.A5886_000215"/>
<sequence length="113" mass="12832">MLGARLKALRLRSNQTQQQIAAQLGISRGAYSHFENDRNEPDGTTIVKLAELFHVSTDFLLGRPDQQFQPQSVKAQTVAAHIDEDVTDEQMDDIVSYIEFIKQRHSKRNDVHG</sequence>
<proteinExistence type="predicted"/>
<dbReference type="Proteomes" id="UP000195043">
    <property type="component" value="Unassembled WGS sequence"/>
</dbReference>
<dbReference type="PANTHER" id="PTHR46558:SF11">
    <property type="entry name" value="HTH-TYPE TRANSCRIPTIONAL REGULATOR XRE"/>
    <property type="match status" value="1"/>
</dbReference>
<gene>
    <name evidence="3" type="ORF">A5886_000215</name>
</gene>
<evidence type="ECO:0000313" key="4">
    <source>
        <dbReference type="Proteomes" id="UP000195043"/>
    </source>
</evidence>
<keyword evidence="1" id="KW-0238">DNA-binding</keyword>
<dbReference type="InterPro" id="IPR010982">
    <property type="entry name" value="Lambda_DNA-bd_dom_sf"/>
</dbReference>
<dbReference type="SUPFAM" id="SSF47413">
    <property type="entry name" value="lambda repressor-like DNA-binding domains"/>
    <property type="match status" value="1"/>
</dbReference>
<feature type="domain" description="HTH cro/C1-type" evidence="2">
    <location>
        <begin position="6"/>
        <end position="60"/>
    </location>
</feature>
<evidence type="ECO:0000313" key="3">
    <source>
        <dbReference type="EMBL" id="OTN75145.1"/>
    </source>
</evidence>
<keyword evidence="4" id="KW-1185">Reference proteome</keyword>
<dbReference type="RefSeq" id="WP_086273241.1">
    <property type="nucleotide sequence ID" value="NZ_NGKU01000001.1"/>
</dbReference>
<dbReference type="GO" id="GO:0003677">
    <property type="term" value="F:DNA binding"/>
    <property type="evidence" value="ECO:0007669"/>
    <property type="project" value="UniProtKB-KW"/>
</dbReference>
<organism evidence="3 4">
    <name type="scientific">Candidatus Enterococcus testudinis</name>
    <dbReference type="NCBI Taxonomy" id="1834191"/>
    <lineage>
        <taxon>Bacteria</taxon>
        <taxon>Bacillati</taxon>
        <taxon>Bacillota</taxon>
        <taxon>Bacilli</taxon>
        <taxon>Lactobacillales</taxon>
        <taxon>Enterococcaceae</taxon>
        <taxon>Enterococcus</taxon>
    </lineage>
</organism>
<dbReference type="InterPro" id="IPR001387">
    <property type="entry name" value="Cro/C1-type_HTH"/>
</dbReference>
<dbReference type="Pfam" id="PF01381">
    <property type="entry name" value="HTH_3"/>
    <property type="match status" value="1"/>
</dbReference>
<dbReference type="PANTHER" id="PTHR46558">
    <property type="entry name" value="TRACRIPTIONAL REGULATORY PROTEIN-RELATED-RELATED"/>
    <property type="match status" value="1"/>
</dbReference>
<dbReference type="AlphaFoldDB" id="A0A242A283"/>
<dbReference type="CDD" id="cd00093">
    <property type="entry name" value="HTH_XRE"/>
    <property type="match status" value="1"/>
</dbReference>
<reference evidence="3 4" key="1">
    <citation type="submission" date="2017-05" db="EMBL/GenBank/DDBJ databases">
        <title>The Genome Sequence of Enterococcus sp. 8G7_MSG3316.</title>
        <authorList>
            <consortium name="The Broad Institute Genomics Platform"/>
            <consortium name="The Broad Institute Genomic Center for Infectious Diseases"/>
            <person name="Earl A."/>
            <person name="Manson A."/>
            <person name="Schwartman J."/>
            <person name="Gilmore M."/>
            <person name="Abouelleil A."/>
            <person name="Cao P."/>
            <person name="Chapman S."/>
            <person name="Cusick C."/>
            <person name="Shea T."/>
            <person name="Young S."/>
            <person name="Neafsey D."/>
            <person name="Nusbaum C."/>
            <person name="Birren B."/>
        </authorList>
    </citation>
    <scope>NUCLEOTIDE SEQUENCE [LARGE SCALE GENOMIC DNA]</scope>
    <source>
        <strain evidence="3 4">8G7_MSG3316</strain>
    </source>
</reference>
<evidence type="ECO:0000259" key="2">
    <source>
        <dbReference type="PROSITE" id="PS50943"/>
    </source>
</evidence>
<dbReference type="OrthoDB" id="9805856at2"/>
<comment type="caution">
    <text evidence="3">The sequence shown here is derived from an EMBL/GenBank/DDBJ whole genome shotgun (WGS) entry which is preliminary data.</text>
</comment>
<evidence type="ECO:0000256" key="1">
    <source>
        <dbReference type="ARBA" id="ARBA00023125"/>
    </source>
</evidence>
<dbReference type="PROSITE" id="PS50943">
    <property type="entry name" value="HTH_CROC1"/>
    <property type="match status" value="1"/>
</dbReference>
<dbReference type="Gene3D" id="1.10.260.40">
    <property type="entry name" value="lambda repressor-like DNA-binding domains"/>
    <property type="match status" value="1"/>
</dbReference>
<accession>A0A242A283</accession>
<name>A0A242A283_9ENTE</name>
<dbReference type="EMBL" id="NGKU01000001">
    <property type="protein sequence ID" value="OTN75145.1"/>
    <property type="molecule type" value="Genomic_DNA"/>
</dbReference>
<protein>
    <recommendedName>
        <fullName evidence="2">HTH cro/C1-type domain-containing protein</fullName>
    </recommendedName>
</protein>